<proteinExistence type="predicted"/>
<name>A0A5C6DYV2_9BACT</name>
<feature type="transmembrane region" description="Helical" evidence="3">
    <location>
        <begin position="30"/>
        <end position="47"/>
    </location>
</feature>
<keyword evidence="3" id="KW-1133">Transmembrane helix</keyword>
<evidence type="ECO:0000256" key="1">
    <source>
        <dbReference type="ARBA" id="ARBA00022801"/>
    </source>
</evidence>
<dbReference type="SUPFAM" id="SSF55545">
    <property type="entry name" value="beta-N-acetylhexosaminidase-like domain"/>
    <property type="match status" value="1"/>
</dbReference>
<dbReference type="InterPro" id="IPR008979">
    <property type="entry name" value="Galactose-bd-like_sf"/>
</dbReference>
<organism evidence="5 6">
    <name type="scientific">Novipirellula artificiosorum</name>
    <dbReference type="NCBI Taxonomy" id="2528016"/>
    <lineage>
        <taxon>Bacteria</taxon>
        <taxon>Pseudomonadati</taxon>
        <taxon>Planctomycetota</taxon>
        <taxon>Planctomycetia</taxon>
        <taxon>Pirellulales</taxon>
        <taxon>Pirellulaceae</taxon>
        <taxon>Novipirellula</taxon>
    </lineage>
</organism>
<dbReference type="GO" id="GO:0016787">
    <property type="term" value="F:hydrolase activity"/>
    <property type="evidence" value="ECO:0007669"/>
    <property type="project" value="UniProtKB-KW"/>
</dbReference>
<dbReference type="Gene3D" id="2.60.120.260">
    <property type="entry name" value="Galactose-binding domain-like"/>
    <property type="match status" value="1"/>
</dbReference>
<evidence type="ECO:0000256" key="2">
    <source>
        <dbReference type="SAM" id="MobiDB-lite"/>
    </source>
</evidence>
<sequence length="1097" mass="122317">MQLHTQPGPRHEATDCLGPGERFSRPRRQFLLFAVVIFMSTVTGYAAENATARSEERPTSSEGPHCVIQVAPAATDIERLAATELAGYLKQLYPGTGFEVQTDGAADILVGTPLSMPRLNELLGSRTPEAPEGYLVTHATVDGRPTGILCGTDPAGVLYGAYGLLRDLGVGYLLNGDTLPEPTTKPFPLSNWNLSDRPLVPTRVVFNWHNFLSGCSTWDVEQWQQWITQSQKMGYNTVMVHAYGNNPMAGFKFEGVQKPVGYLSSTQVGRDWSTNHVNDVRRLDGGEVFDTAVFGCDAAVNGTNLQRTQAAQALMAEAFATAEARAVDLFFAVDVDTTSANPQAMIEHLPKHARFEIGVKEAAWMGQASGKMWLVNPETPEGYGFYRAQVQQLLDAYPQIDSLVVWHRKSSTPWMEFALESMPKAWQEEFAAEVAKTPDAMDFYHSHHLFAQAKIVIAFQRAVTELGHDDVKIAFGSWDFDFLPAAHRFMPSDVALIPLDWMVLKDASVFDTHERRLAVAKVAATRPVIPIAWAHHDDGNYVGRPYTPIPNFHDCLTEMKCQTAGFGIIHWTTKPLDLYFQSLINQVWRSSENESLERTCRQMAQQFVGDEQTEPFAAYLQDWVTTMPKIGRETSDFFIDHELKDLPGTEAAQRRRLKLLNAIDRSELDATGNAWVDYFTGLEKFILDIYRTENAFHLAKNQHLAGQIDAARTTMATCQPEEVIERFANFSQHGGLTRGEKGLIVSMNTRWLPHYVRFRQMLATEPVRYNFAPTSHDLLAQSRGVFTFHFDDQGDMWQCLGSEETDAKTFAIDAVRTQRDTAKADAITEAICRTGIESDKPIELTLQPILPRGGRSGLTSEKLAAGEYLLMLMTIEPDEAAGVGDHVVDLRVEVAQQGASSRYQLAPTRAKHLRLQCRGSDKSQWNSIHEIRCEALDRSGPVTASGQNPHYAPENTVDGKNDTRWAVEGSDHWIQLTLDPKRSFDRLEIDWYDGASRLYDFDILCSDDGETWQTVSHGADSQPQGLLALDRIDVVDAAGGSNKALTLSYPVKLINPSTLRLTLTPVSGKVRICGAILTPLNELTFPRVRRSRKFPSE</sequence>
<dbReference type="GO" id="GO:0005975">
    <property type="term" value="P:carbohydrate metabolic process"/>
    <property type="evidence" value="ECO:0007669"/>
    <property type="project" value="UniProtKB-ARBA"/>
</dbReference>
<gene>
    <name evidence="5" type="ORF">Poly41_14240</name>
</gene>
<feature type="domain" description="F5/8 type C" evidence="4">
    <location>
        <begin position="917"/>
        <end position="1015"/>
    </location>
</feature>
<evidence type="ECO:0000256" key="3">
    <source>
        <dbReference type="SAM" id="Phobius"/>
    </source>
</evidence>
<comment type="caution">
    <text evidence="5">The sequence shown here is derived from an EMBL/GenBank/DDBJ whole genome shotgun (WGS) entry which is preliminary data.</text>
</comment>
<feature type="region of interest" description="Disordered" evidence="2">
    <location>
        <begin position="1"/>
        <end position="20"/>
    </location>
</feature>
<evidence type="ECO:0000259" key="4">
    <source>
        <dbReference type="PROSITE" id="PS50022"/>
    </source>
</evidence>
<dbReference type="OrthoDB" id="273319at2"/>
<evidence type="ECO:0000313" key="6">
    <source>
        <dbReference type="Proteomes" id="UP000319143"/>
    </source>
</evidence>
<reference evidence="5 6" key="1">
    <citation type="submission" date="2019-02" db="EMBL/GenBank/DDBJ databases">
        <title>Deep-cultivation of Planctomycetes and their phenomic and genomic characterization uncovers novel biology.</title>
        <authorList>
            <person name="Wiegand S."/>
            <person name="Jogler M."/>
            <person name="Boedeker C."/>
            <person name="Pinto D."/>
            <person name="Vollmers J."/>
            <person name="Rivas-Marin E."/>
            <person name="Kohn T."/>
            <person name="Peeters S.H."/>
            <person name="Heuer A."/>
            <person name="Rast P."/>
            <person name="Oberbeckmann S."/>
            <person name="Bunk B."/>
            <person name="Jeske O."/>
            <person name="Meyerdierks A."/>
            <person name="Storesund J.E."/>
            <person name="Kallscheuer N."/>
            <person name="Luecker S."/>
            <person name="Lage O.M."/>
            <person name="Pohl T."/>
            <person name="Merkel B.J."/>
            <person name="Hornburger P."/>
            <person name="Mueller R.-W."/>
            <person name="Bruemmer F."/>
            <person name="Labrenz M."/>
            <person name="Spormann A.M."/>
            <person name="Op Den Camp H."/>
            <person name="Overmann J."/>
            <person name="Amann R."/>
            <person name="Jetten M.S.M."/>
            <person name="Mascher T."/>
            <person name="Medema M.H."/>
            <person name="Devos D.P."/>
            <person name="Kaster A.-K."/>
            <person name="Ovreas L."/>
            <person name="Rohde M."/>
            <person name="Galperin M.Y."/>
            <person name="Jogler C."/>
        </authorList>
    </citation>
    <scope>NUCLEOTIDE SEQUENCE [LARGE SCALE GENOMIC DNA]</scope>
    <source>
        <strain evidence="5 6">Poly41</strain>
    </source>
</reference>
<dbReference type="AlphaFoldDB" id="A0A5C6DYV2"/>
<dbReference type="Proteomes" id="UP000319143">
    <property type="component" value="Unassembled WGS sequence"/>
</dbReference>
<evidence type="ECO:0000313" key="5">
    <source>
        <dbReference type="EMBL" id="TWU40591.1"/>
    </source>
</evidence>
<keyword evidence="6" id="KW-1185">Reference proteome</keyword>
<protein>
    <submittedName>
        <fullName evidence="5">F5/8 type C domain protein</fullName>
    </submittedName>
</protein>
<dbReference type="RefSeq" id="WP_146525178.1">
    <property type="nucleotide sequence ID" value="NZ_SJPV01000002.1"/>
</dbReference>
<keyword evidence="3" id="KW-0472">Membrane</keyword>
<accession>A0A5C6DYV2</accession>
<keyword evidence="1" id="KW-0378">Hydrolase</keyword>
<dbReference type="PROSITE" id="PS50022">
    <property type="entry name" value="FA58C_3"/>
    <property type="match status" value="1"/>
</dbReference>
<dbReference type="Pfam" id="PF00754">
    <property type="entry name" value="F5_F8_type_C"/>
    <property type="match status" value="1"/>
</dbReference>
<dbReference type="EMBL" id="SJPV01000002">
    <property type="protein sequence ID" value="TWU40591.1"/>
    <property type="molecule type" value="Genomic_DNA"/>
</dbReference>
<feature type="region of interest" description="Disordered" evidence="2">
    <location>
        <begin position="939"/>
        <end position="961"/>
    </location>
</feature>
<dbReference type="SUPFAM" id="SSF49785">
    <property type="entry name" value="Galactose-binding domain-like"/>
    <property type="match status" value="1"/>
</dbReference>
<dbReference type="InterPro" id="IPR000421">
    <property type="entry name" value="FA58C"/>
</dbReference>
<keyword evidence="3" id="KW-0812">Transmembrane</keyword>
<dbReference type="Gene3D" id="3.30.379.10">
    <property type="entry name" value="Chitobiase/beta-hexosaminidase domain 2-like"/>
    <property type="match status" value="1"/>
</dbReference>
<dbReference type="InterPro" id="IPR029018">
    <property type="entry name" value="Hex-like_dom2"/>
</dbReference>